<dbReference type="FunFam" id="3.30.50.10:FF:000032">
    <property type="entry name" value="Transcription factor GATA-3"/>
    <property type="match status" value="1"/>
</dbReference>
<dbReference type="GO" id="GO:0045165">
    <property type="term" value="P:cell fate commitment"/>
    <property type="evidence" value="ECO:0007669"/>
    <property type="project" value="TreeGrafter"/>
</dbReference>
<dbReference type="Pfam" id="PF00320">
    <property type="entry name" value="GATA"/>
    <property type="match status" value="1"/>
</dbReference>
<feature type="domain" description="GATA-type" evidence="11">
    <location>
        <begin position="585"/>
        <end position="638"/>
    </location>
</feature>
<evidence type="ECO:0000256" key="7">
    <source>
        <dbReference type="ARBA" id="ARBA00023163"/>
    </source>
</evidence>
<dbReference type="PANTHER" id="PTHR10071">
    <property type="entry name" value="TRANSCRIPTION FACTOR GATA FAMILY MEMBER"/>
    <property type="match status" value="1"/>
</dbReference>
<dbReference type="InterPro" id="IPR039355">
    <property type="entry name" value="Transcription_factor_GATA"/>
</dbReference>
<dbReference type="KEGG" id="ccal:108622342"/>
<dbReference type="InterPro" id="IPR000679">
    <property type="entry name" value="Znf_GATA"/>
</dbReference>
<keyword evidence="12" id="KW-1185">Reference proteome</keyword>
<feature type="region of interest" description="Disordered" evidence="10">
    <location>
        <begin position="632"/>
        <end position="658"/>
    </location>
</feature>
<feature type="region of interest" description="Disordered" evidence="10">
    <location>
        <begin position="211"/>
        <end position="247"/>
    </location>
</feature>
<evidence type="ECO:0000256" key="2">
    <source>
        <dbReference type="ARBA" id="ARBA00022723"/>
    </source>
</evidence>
<keyword evidence="2" id="KW-0479">Metal-binding</keyword>
<dbReference type="PANTHER" id="PTHR10071:SF281">
    <property type="entry name" value="BOX A-BINDING FACTOR-RELATED"/>
    <property type="match status" value="1"/>
</dbReference>
<evidence type="ECO:0000313" key="12">
    <source>
        <dbReference type="Proteomes" id="UP000694925"/>
    </source>
</evidence>
<dbReference type="GeneID" id="108622342"/>
<evidence type="ECO:0000256" key="10">
    <source>
        <dbReference type="SAM" id="MobiDB-lite"/>
    </source>
</evidence>
<evidence type="ECO:0000256" key="3">
    <source>
        <dbReference type="ARBA" id="ARBA00022771"/>
    </source>
</evidence>
<dbReference type="GO" id="GO:0000978">
    <property type="term" value="F:RNA polymerase II cis-regulatory region sequence-specific DNA binding"/>
    <property type="evidence" value="ECO:0007669"/>
    <property type="project" value="TreeGrafter"/>
</dbReference>
<sequence length="783" mass="84508">MFIHVLRGARPSISSDNLSLKDAMKETLPKQDMKREWEENRGEESSPRMIKTEEQSVESSRTVITSRRHVRTITTTGHITEAVAEPEPDSPDSKAISVGLQLESQQEQSDQQSRARAYQEESQQDQGCKELSPQFVHISQADADIQQQQHRSGEHIVYITGQIQVEEPKNVDPGLIVKETRYETSEPERTDTDRMYYSADSQQFRKENHGISVQGQERRVQSGNNHHRYSPREGVQSTAGNGRPYHQGSPVLVPTTEEYGSAIVSHTTEAVSIQLDSSVGPAYSPPISDNGLRTDPSNGQQPPQHHQQHQMVSGYVNTSGAGNIKYEAEANVVATNAVPLATAADSMKVSYTTLETVPIPPSQAVQYSQFISGAETYPQPPSYAYTKPGDQVILTYHQSSLASRVGGVEPPGSAYIKGDPTLASSLGNSRGLSFQYEQPGSPGSQVPLYTGTTYHYAKPATSAEYWSTTETPSPPSYDYQNVTAIPVGDAANMQLYSGGAYSVSSGGNTGPSPWPGLPSLTGADDGFEDSIMTEAKECPGCASPAIWRRDETGQFYCHGCKMNGVSRPVMRGSKPKQPIPPTSVRRTGVQCANCRTSNTTLWRRNNNGEPVCNACGLYYKLHQVNRPLSMKKEGIQTRKRKPKNHSGISGNLAGPSGIPKTELKSNLLVDSLQLNVYGSGNGGGIGADIRPEAEPGTTGRDASKGRGNGNRGETGNALGTGERHPSVGTPLAHAHSPLALPTAAALNRQTTLTVPPLEPIVSHVASDMISVITSTTAVHAERV</sequence>
<dbReference type="PRINTS" id="PR00619">
    <property type="entry name" value="GATAZNFINGER"/>
</dbReference>
<organism evidence="12 13">
    <name type="scientific">Ceratina calcarata</name>
    <dbReference type="NCBI Taxonomy" id="156304"/>
    <lineage>
        <taxon>Eukaryota</taxon>
        <taxon>Metazoa</taxon>
        <taxon>Ecdysozoa</taxon>
        <taxon>Arthropoda</taxon>
        <taxon>Hexapoda</taxon>
        <taxon>Insecta</taxon>
        <taxon>Pterygota</taxon>
        <taxon>Neoptera</taxon>
        <taxon>Endopterygota</taxon>
        <taxon>Hymenoptera</taxon>
        <taxon>Apocrita</taxon>
        <taxon>Aculeata</taxon>
        <taxon>Apoidea</taxon>
        <taxon>Anthophila</taxon>
        <taxon>Apidae</taxon>
        <taxon>Ceratina</taxon>
        <taxon>Zadontomerus</taxon>
    </lineage>
</organism>
<keyword evidence="5" id="KW-0805">Transcription regulation</keyword>
<feature type="domain" description="GATA-type" evidence="11">
    <location>
        <begin position="532"/>
        <end position="586"/>
    </location>
</feature>
<dbReference type="SUPFAM" id="SSF57716">
    <property type="entry name" value="Glucocorticoid receptor-like (DNA-binding domain)"/>
    <property type="match status" value="1"/>
</dbReference>
<protein>
    <submittedName>
        <fullName evidence="13">Box A-binding factor-like isoform X1</fullName>
    </submittedName>
</protein>
<keyword evidence="8" id="KW-0539">Nucleus</keyword>
<evidence type="ECO:0000256" key="1">
    <source>
        <dbReference type="ARBA" id="ARBA00004123"/>
    </source>
</evidence>
<dbReference type="CDD" id="cd00202">
    <property type="entry name" value="ZnF_GATA"/>
    <property type="match status" value="1"/>
</dbReference>
<reference evidence="13" key="1">
    <citation type="submission" date="2025-08" db="UniProtKB">
        <authorList>
            <consortium name="RefSeq"/>
        </authorList>
    </citation>
    <scope>IDENTIFICATION</scope>
    <source>
        <tissue evidence="13">Whole body</tissue>
    </source>
</reference>
<dbReference type="PROSITE" id="PS00344">
    <property type="entry name" value="GATA_ZN_FINGER_1"/>
    <property type="match status" value="1"/>
</dbReference>
<dbReference type="GO" id="GO:0000981">
    <property type="term" value="F:DNA-binding transcription factor activity, RNA polymerase II-specific"/>
    <property type="evidence" value="ECO:0007669"/>
    <property type="project" value="TreeGrafter"/>
</dbReference>
<dbReference type="Proteomes" id="UP000694925">
    <property type="component" value="Unplaced"/>
</dbReference>
<feature type="compositionally biased region" description="Low complexity" evidence="10">
    <location>
        <begin position="100"/>
        <end position="112"/>
    </location>
</feature>
<dbReference type="SMART" id="SM00401">
    <property type="entry name" value="ZnF_GATA"/>
    <property type="match status" value="1"/>
</dbReference>
<dbReference type="GO" id="GO:0008270">
    <property type="term" value="F:zinc ion binding"/>
    <property type="evidence" value="ECO:0007669"/>
    <property type="project" value="UniProtKB-KW"/>
</dbReference>
<gene>
    <name evidence="13" type="primary">LOC108622342</name>
</gene>
<dbReference type="GO" id="GO:0045944">
    <property type="term" value="P:positive regulation of transcription by RNA polymerase II"/>
    <property type="evidence" value="ECO:0007669"/>
    <property type="project" value="TreeGrafter"/>
</dbReference>
<dbReference type="InterPro" id="IPR013088">
    <property type="entry name" value="Znf_NHR/GATA"/>
</dbReference>
<keyword evidence="6" id="KW-0238">DNA-binding</keyword>
<evidence type="ECO:0000256" key="8">
    <source>
        <dbReference type="ARBA" id="ARBA00023242"/>
    </source>
</evidence>
<feature type="region of interest" description="Disordered" evidence="10">
    <location>
        <begin position="26"/>
        <end position="128"/>
    </location>
</feature>
<feature type="compositionally biased region" description="Basic and acidic residues" evidence="10">
    <location>
        <begin position="26"/>
        <end position="54"/>
    </location>
</feature>
<keyword evidence="4" id="KW-0862">Zinc</keyword>
<dbReference type="GO" id="GO:0005634">
    <property type="term" value="C:nucleus"/>
    <property type="evidence" value="ECO:0007669"/>
    <property type="project" value="UniProtKB-SubCell"/>
</dbReference>
<proteinExistence type="predicted"/>
<evidence type="ECO:0000256" key="6">
    <source>
        <dbReference type="ARBA" id="ARBA00023125"/>
    </source>
</evidence>
<dbReference type="PROSITE" id="PS50114">
    <property type="entry name" value="GATA_ZN_FINGER_2"/>
    <property type="match status" value="2"/>
</dbReference>
<evidence type="ECO:0000256" key="9">
    <source>
        <dbReference type="PROSITE-ProRule" id="PRU00094"/>
    </source>
</evidence>
<feature type="region of interest" description="Disordered" evidence="10">
    <location>
        <begin position="278"/>
        <end position="310"/>
    </location>
</feature>
<dbReference type="Gene3D" id="3.30.50.10">
    <property type="entry name" value="Erythroid Transcription Factor GATA-1, subunit A"/>
    <property type="match status" value="1"/>
</dbReference>
<accession>A0AAJ7W9D7</accession>
<evidence type="ECO:0000259" key="11">
    <source>
        <dbReference type="PROSITE" id="PS50114"/>
    </source>
</evidence>
<name>A0AAJ7W9D7_9HYME</name>
<evidence type="ECO:0000256" key="5">
    <source>
        <dbReference type="ARBA" id="ARBA00023015"/>
    </source>
</evidence>
<keyword evidence="3 9" id="KW-0863">Zinc-finger</keyword>
<comment type="subcellular location">
    <subcellularLocation>
        <location evidence="1">Nucleus</location>
    </subcellularLocation>
</comment>
<dbReference type="GO" id="GO:0000122">
    <property type="term" value="P:negative regulation of transcription by RNA polymerase II"/>
    <property type="evidence" value="ECO:0007669"/>
    <property type="project" value="TreeGrafter"/>
</dbReference>
<evidence type="ECO:0000256" key="4">
    <source>
        <dbReference type="ARBA" id="ARBA00022833"/>
    </source>
</evidence>
<feature type="region of interest" description="Disordered" evidence="10">
    <location>
        <begin position="680"/>
        <end position="724"/>
    </location>
</feature>
<evidence type="ECO:0000313" key="13">
    <source>
        <dbReference type="RefSeq" id="XP_026667233.1"/>
    </source>
</evidence>
<keyword evidence="7" id="KW-0804">Transcription</keyword>
<dbReference type="AlphaFoldDB" id="A0AAJ7W9D7"/>
<dbReference type="RefSeq" id="XP_026667233.1">
    <property type="nucleotide sequence ID" value="XM_026811432.1"/>
</dbReference>